<dbReference type="GO" id="GO:0005694">
    <property type="term" value="C:chromosome"/>
    <property type="evidence" value="ECO:0007669"/>
    <property type="project" value="UniProtKB-SubCell"/>
</dbReference>
<feature type="domain" description="Nibrin second BRCT" evidence="11">
    <location>
        <begin position="214"/>
        <end position="321"/>
    </location>
</feature>
<dbReference type="OrthoDB" id="552194at2759"/>
<dbReference type="InterPro" id="IPR000253">
    <property type="entry name" value="FHA_dom"/>
</dbReference>
<organism evidence="12 13">
    <name type="scientific">Pogonomyrmex barbatus</name>
    <name type="common">red harvester ant</name>
    <dbReference type="NCBI Taxonomy" id="144034"/>
    <lineage>
        <taxon>Eukaryota</taxon>
        <taxon>Metazoa</taxon>
        <taxon>Ecdysozoa</taxon>
        <taxon>Arthropoda</taxon>
        <taxon>Hexapoda</taxon>
        <taxon>Insecta</taxon>
        <taxon>Pterygota</taxon>
        <taxon>Neoptera</taxon>
        <taxon>Endopterygota</taxon>
        <taxon>Hymenoptera</taxon>
        <taxon>Apocrita</taxon>
        <taxon>Aculeata</taxon>
        <taxon>Formicoidea</taxon>
        <taxon>Formicidae</taxon>
        <taxon>Myrmicinae</taxon>
        <taxon>Pogonomyrmex</taxon>
    </lineage>
</organism>
<dbReference type="GO" id="GO:0003684">
    <property type="term" value="F:damaged DNA binding"/>
    <property type="evidence" value="ECO:0007669"/>
    <property type="project" value="TreeGrafter"/>
</dbReference>
<dbReference type="InterPro" id="IPR043014">
    <property type="entry name" value="Nibrin_BRCT2_sf"/>
</dbReference>
<dbReference type="InterPro" id="IPR032429">
    <property type="entry name" value="Nibrin_BRCT2"/>
</dbReference>
<dbReference type="InterPro" id="IPR008984">
    <property type="entry name" value="SMAD_FHA_dom_sf"/>
</dbReference>
<evidence type="ECO:0000256" key="1">
    <source>
        <dbReference type="ARBA" id="ARBA00004123"/>
    </source>
</evidence>
<keyword evidence="7" id="KW-0131">Cell cycle</keyword>
<feature type="domain" description="FHA" evidence="9">
    <location>
        <begin position="26"/>
        <end position="96"/>
    </location>
</feature>
<dbReference type="GO" id="GO:0007095">
    <property type="term" value="P:mitotic G2 DNA damage checkpoint signaling"/>
    <property type="evidence" value="ECO:0007669"/>
    <property type="project" value="InterPro"/>
</dbReference>
<evidence type="ECO:0000256" key="7">
    <source>
        <dbReference type="ARBA" id="ARBA00023306"/>
    </source>
</evidence>
<evidence type="ECO:0000256" key="6">
    <source>
        <dbReference type="ARBA" id="ARBA00023242"/>
    </source>
</evidence>
<dbReference type="Gene3D" id="3.40.50.10980">
    <property type="entry name" value="Nibrin, BRCT2 domain"/>
    <property type="match status" value="1"/>
</dbReference>
<evidence type="ECO:0000259" key="11">
    <source>
        <dbReference type="Pfam" id="PF16508"/>
    </source>
</evidence>
<dbReference type="PANTHER" id="PTHR12162:SF0">
    <property type="entry name" value="NIBRIN"/>
    <property type="match status" value="1"/>
</dbReference>
<comment type="similarity">
    <text evidence="8">Belongs to the Nibrin family.</text>
</comment>
<dbReference type="Pfam" id="PF00533">
    <property type="entry name" value="BRCT"/>
    <property type="match status" value="1"/>
</dbReference>
<evidence type="ECO:0000256" key="2">
    <source>
        <dbReference type="ARBA" id="ARBA00004286"/>
    </source>
</evidence>
<dbReference type="PANTHER" id="PTHR12162">
    <property type="entry name" value="NIBRIN-RELATED"/>
    <property type="match status" value="1"/>
</dbReference>
<evidence type="ECO:0000313" key="13">
    <source>
        <dbReference type="RefSeq" id="XP_025073983.1"/>
    </source>
</evidence>
<gene>
    <name evidence="13" type="primary">LOC105426835</name>
</gene>
<dbReference type="GO" id="GO:0000724">
    <property type="term" value="P:double-strand break repair via homologous recombination"/>
    <property type="evidence" value="ECO:0007669"/>
    <property type="project" value="TreeGrafter"/>
</dbReference>
<evidence type="ECO:0000256" key="3">
    <source>
        <dbReference type="ARBA" id="ARBA00022454"/>
    </source>
</evidence>
<dbReference type="Pfam" id="PF16508">
    <property type="entry name" value="NIBRIN_BRCT_II"/>
    <property type="match status" value="1"/>
</dbReference>
<dbReference type="CDD" id="cd22667">
    <property type="entry name" value="FHA_NBN"/>
    <property type="match status" value="1"/>
</dbReference>
<reference evidence="13" key="1">
    <citation type="submission" date="2025-08" db="UniProtKB">
        <authorList>
            <consortium name="RefSeq"/>
        </authorList>
    </citation>
    <scope>IDENTIFICATION</scope>
</reference>
<name>A0A8N1S7K5_9HYME</name>
<dbReference type="SUPFAM" id="SSF49879">
    <property type="entry name" value="SMAD/FHA domain"/>
    <property type="match status" value="1"/>
</dbReference>
<evidence type="ECO:0000256" key="5">
    <source>
        <dbReference type="ARBA" id="ARBA00023204"/>
    </source>
</evidence>
<keyword evidence="4" id="KW-0227">DNA damage</keyword>
<dbReference type="CTD" id="44259"/>
<dbReference type="InterPro" id="IPR040227">
    <property type="entry name" value="Nibrin-rel"/>
</dbReference>
<dbReference type="Proteomes" id="UP000504615">
    <property type="component" value="Unplaced"/>
</dbReference>
<sequence length="525" mass="61182">MWCFKGREDLCIYILPNQKKSFGTIQSDIKLEGDITVSKLHSIVSIEITEKSKIEYKCVISDVSKYGTFVTRNKEKKKLPPNDEFILKNGDIVQFGLKESIFVVLCYSFVIAKSNLDEEEMKKLKHIADYLKIKLSETWENFCTHLTVAESTLFTTKLACALASAKPIVTIAYWEAVNTAVKESKELPKIEDFLPRVKEEWLKVYSRLFLPNEKRTKLLKGLLFVHFCAKQYFVYAPLIIAAGGKSCVYPTKRPLTPQDLIAKNAIVIQQPINDSLQLTQDVTTDYSIICDKLKAVKRRMISDTEIPLAVLYCTMEIYCNPKFDFISFLKLKVQTFSPSDIIISENTQDVNINKKQIKKQIIPDTCEIQNENFSKKIHSFVENYKRYIFDVNKNNVTQNIDNEEIRHKIISYDFEIERNILKSAYIFNEDEQKYMFNSSKKNIEMKNMQNNREIKYKISTIVCNSKNNENIFKKSPFFGDNWCERYLDQTFTNEILRKDITCGKKFKKIPVIKPERVLRVDDFAL</sequence>
<evidence type="ECO:0000259" key="9">
    <source>
        <dbReference type="Pfam" id="PF00498"/>
    </source>
</evidence>
<accession>A0A8N1S7K5</accession>
<feature type="domain" description="BRCT" evidence="10">
    <location>
        <begin position="108"/>
        <end position="175"/>
    </location>
</feature>
<protein>
    <submittedName>
        <fullName evidence="13">Uncharacterized protein LOC105426835</fullName>
    </submittedName>
</protein>
<dbReference type="InterPro" id="IPR001357">
    <property type="entry name" value="BRCT_dom"/>
</dbReference>
<dbReference type="Gene3D" id="3.40.50.10190">
    <property type="entry name" value="BRCT domain"/>
    <property type="match status" value="1"/>
</dbReference>
<dbReference type="InterPro" id="IPR036420">
    <property type="entry name" value="BRCT_dom_sf"/>
</dbReference>
<comment type="subcellular location">
    <subcellularLocation>
        <location evidence="2">Chromosome</location>
    </subcellularLocation>
    <subcellularLocation>
        <location evidence="1">Nucleus</location>
    </subcellularLocation>
</comment>
<dbReference type="GO" id="GO:0030870">
    <property type="term" value="C:Mre11 complex"/>
    <property type="evidence" value="ECO:0007669"/>
    <property type="project" value="InterPro"/>
</dbReference>
<dbReference type="RefSeq" id="XP_025073983.1">
    <property type="nucleotide sequence ID" value="XM_025218198.1"/>
</dbReference>
<dbReference type="GeneID" id="105426835"/>
<evidence type="ECO:0000256" key="8">
    <source>
        <dbReference type="ARBA" id="ARBA00044757"/>
    </source>
</evidence>
<dbReference type="CDD" id="cd17741">
    <property type="entry name" value="BRCT_nibrin"/>
    <property type="match status" value="1"/>
</dbReference>
<proteinExistence type="inferred from homology"/>
<dbReference type="AlphaFoldDB" id="A0A8N1S7K5"/>
<evidence type="ECO:0000313" key="12">
    <source>
        <dbReference type="Proteomes" id="UP000504615"/>
    </source>
</evidence>
<keyword evidence="3" id="KW-0158">Chromosome</keyword>
<evidence type="ECO:0000256" key="4">
    <source>
        <dbReference type="ARBA" id="ARBA00022763"/>
    </source>
</evidence>
<dbReference type="Pfam" id="PF00498">
    <property type="entry name" value="FHA"/>
    <property type="match status" value="1"/>
</dbReference>
<keyword evidence="6" id="KW-0539">Nucleus</keyword>
<keyword evidence="5" id="KW-0234">DNA repair</keyword>
<evidence type="ECO:0000259" key="10">
    <source>
        <dbReference type="Pfam" id="PF00533"/>
    </source>
</evidence>
<keyword evidence="12" id="KW-1185">Reference proteome</keyword>
<dbReference type="Gene3D" id="2.60.200.20">
    <property type="match status" value="1"/>
</dbReference>